<accession>A0A6C0F4L3</accession>
<organism evidence="2">
    <name type="scientific">viral metagenome</name>
    <dbReference type="NCBI Taxonomy" id="1070528"/>
    <lineage>
        <taxon>unclassified sequences</taxon>
        <taxon>metagenomes</taxon>
        <taxon>organismal metagenomes</taxon>
    </lineage>
</organism>
<name>A0A6C0F4L3_9ZZZZ</name>
<evidence type="ECO:0000313" key="2">
    <source>
        <dbReference type="EMBL" id="QHT34165.1"/>
    </source>
</evidence>
<proteinExistence type="predicted"/>
<reference evidence="2" key="1">
    <citation type="journal article" date="2020" name="Nature">
        <title>Giant virus diversity and host interactions through global metagenomics.</title>
        <authorList>
            <person name="Schulz F."/>
            <person name="Roux S."/>
            <person name="Paez-Espino D."/>
            <person name="Jungbluth S."/>
            <person name="Walsh D.A."/>
            <person name="Denef V.J."/>
            <person name="McMahon K.D."/>
            <person name="Konstantinidis K.T."/>
            <person name="Eloe-Fadrosh E.A."/>
            <person name="Kyrpides N.C."/>
            <person name="Woyke T."/>
        </authorList>
    </citation>
    <scope>NUCLEOTIDE SEQUENCE</scope>
    <source>
        <strain evidence="2">GVMAG-M-3300009161-52</strain>
    </source>
</reference>
<feature type="region of interest" description="Disordered" evidence="1">
    <location>
        <begin position="114"/>
        <end position="133"/>
    </location>
</feature>
<dbReference type="EMBL" id="MN738988">
    <property type="protein sequence ID" value="QHT34165.1"/>
    <property type="molecule type" value="Genomic_DNA"/>
</dbReference>
<evidence type="ECO:0000256" key="1">
    <source>
        <dbReference type="SAM" id="MobiDB-lite"/>
    </source>
</evidence>
<sequence>MDEIIEPVVEVVESIPEVVEPIPEVVVEPVIEVVEPVPEVVVESVPEVVESVVEVVEPIAEVVEPVVEVVVEPVIDVITVENINNSENNKTLDSEEKNKSIIDYINNTISLWQDNDELPDTKSNSTNSKSSKDISDIKISDISNISVNISSNSSTNNKMDETPIDYIIQKYTEIDNPIIDEVKEKMDMDITIETVENHIHISKLIDPPIELPPIELPPIELPPIELPPIDMPPIEMPSIELPPIELPPIELPPIELPPIELPPIELPPIELPPIDMPPIELPPIKLPSINNLPIPSPDIITSPIVTFTSANLNEIKSFSNNKSTNSANMSSINSGSDFSYTKTAKKFSIVNTPQSPLKHIRTSKNNKSKSKSHDLDEVDFLYNKLQDFIRYMNVDRFNYIIVIIKCMEIIENSKETKNVDNKKDIVTKVLNRIVMVDLQLSEYDQALFLLTIDNLIELIIICTKTKTNINVKKAFNDEYHDVDDIIFAKSGQIIHSLTDKITTIVLKKQYTADKLFVNMATITDILMILVDKYGYLTGNEKKTLVLQAIDKFVKERLEFIIELSKEKKVMLIKAIDSISLTIDMFIALQKGKYKINSRQILNSNNKSCFKFLCCGGKKEQNNDDSF</sequence>
<dbReference type="AlphaFoldDB" id="A0A6C0F4L3"/>
<protein>
    <submittedName>
        <fullName evidence="2">Uncharacterized protein</fullName>
    </submittedName>
</protein>